<protein>
    <recommendedName>
        <fullName evidence="8 18">3-dehydroquinate synthase</fullName>
        <shortName evidence="18">DHQS</shortName>
        <ecNumber evidence="7 18">4.2.3.4</ecNumber>
    </recommendedName>
</protein>
<keyword evidence="12 18" id="KW-0547">Nucleotide-binding</keyword>
<comment type="cofactor">
    <cofactor evidence="2 18">
        <name>NAD(+)</name>
        <dbReference type="ChEBI" id="CHEBI:57540"/>
    </cofactor>
</comment>
<feature type="binding site" evidence="18">
    <location>
        <position position="151"/>
    </location>
    <ligand>
        <name>NAD(+)</name>
        <dbReference type="ChEBI" id="CHEBI:57540"/>
    </ligand>
</feature>
<dbReference type="EMBL" id="CP097753">
    <property type="protein sequence ID" value="URJ28214.1"/>
    <property type="molecule type" value="Genomic_DNA"/>
</dbReference>
<evidence type="ECO:0000256" key="9">
    <source>
        <dbReference type="ARBA" id="ARBA00022490"/>
    </source>
</evidence>
<dbReference type="Pfam" id="PF24621">
    <property type="entry name" value="DHQS_C"/>
    <property type="match status" value="1"/>
</dbReference>
<dbReference type="Proteomes" id="UP001056209">
    <property type="component" value="Chromosome"/>
</dbReference>
<dbReference type="Gene3D" id="1.20.1090.10">
    <property type="entry name" value="Dehydroquinate synthase-like - alpha domain"/>
    <property type="match status" value="1"/>
</dbReference>
<evidence type="ECO:0000313" key="21">
    <source>
        <dbReference type="EMBL" id="URJ28214.1"/>
    </source>
</evidence>
<dbReference type="GO" id="GO:0000166">
    <property type="term" value="F:nucleotide binding"/>
    <property type="evidence" value="ECO:0007669"/>
    <property type="project" value="UniProtKB-KW"/>
</dbReference>
<feature type="binding site" evidence="18">
    <location>
        <begin position="105"/>
        <end position="109"/>
    </location>
    <ligand>
        <name>NAD(+)</name>
        <dbReference type="ChEBI" id="CHEBI:57540"/>
    </ligand>
</feature>
<evidence type="ECO:0000256" key="12">
    <source>
        <dbReference type="ARBA" id="ARBA00022741"/>
    </source>
</evidence>
<dbReference type="HAMAP" id="MF_00110">
    <property type="entry name" value="DHQ_synthase"/>
    <property type="match status" value="1"/>
</dbReference>
<comment type="catalytic activity">
    <reaction evidence="1 18">
        <text>7-phospho-2-dehydro-3-deoxy-D-arabino-heptonate = 3-dehydroquinate + phosphate</text>
        <dbReference type="Rhea" id="RHEA:21968"/>
        <dbReference type="ChEBI" id="CHEBI:32364"/>
        <dbReference type="ChEBI" id="CHEBI:43474"/>
        <dbReference type="ChEBI" id="CHEBI:58394"/>
        <dbReference type="EC" id="4.2.3.4"/>
    </reaction>
</comment>
<feature type="domain" description="3-dehydroquinate synthase N-terminal" evidence="19">
    <location>
        <begin position="67"/>
        <end position="179"/>
    </location>
</feature>
<dbReference type="CDD" id="cd08195">
    <property type="entry name" value="DHQS"/>
    <property type="match status" value="1"/>
</dbReference>
<feature type="binding site" evidence="18">
    <location>
        <begin position="129"/>
        <end position="130"/>
    </location>
    <ligand>
        <name>NAD(+)</name>
        <dbReference type="ChEBI" id="CHEBI:57540"/>
    </ligand>
</feature>
<keyword evidence="16 18" id="KW-0456">Lyase</keyword>
<keyword evidence="17 18" id="KW-0170">Cobalt</keyword>
<evidence type="ECO:0000256" key="18">
    <source>
        <dbReference type="HAMAP-Rule" id="MF_00110"/>
    </source>
</evidence>
<evidence type="ECO:0000256" key="2">
    <source>
        <dbReference type="ARBA" id="ARBA00001911"/>
    </source>
</evidence>
<comment type="similarity">
    <text evidence="6 18">Belongs to the sugar phosphate cyclases superfamily. Dehydroquinate synthase family.</text>
</comment>
<dbReference type="GO" id="GO:0046872">
    <property type="term" value="F:metal ion binding"/>
    <property type="evidence" value="ECO:0007669"/>
    <property type="project" value="UniProtKB-KW"/>
</dbReference>
<dbReference type="Pfam" id="PF01761">
    <property type="entry name" value="DHQ_synthase"/>
    <property type="match status" value="1"/>
</dbReference>
<dbReference type="GO" id="GO:0009073">
    <property type="term" value="P:aromatic amino acid family biosynthetic process"/>
    <property type="evidence" value="ECO:0007669"/>
    <property type="project" value="UniProtKB-KW"/>
</dbReference>
<feature type="binding site" evidence="18">
    <location>
        <position position="264"/>
    </location>
    <ligand>
        <name>Zn(2+)</name>
        <dbReference type="ChEBI" id="CHEBI:29105"/>
    </ligand>
</feature>
<keyword evidence="15 18" id="KW-0057">Aromatic amino acid biosynthesis</keyword>
<dbReference type="InterPro" id="IPR056179">
    <property type="entry name" value="DHQS_C"/>
</dbReference>
<dbReference type="NCBIfam" id="TIGR01357">
    <property type="entry name" value="aroB"/>
    <property type="match status" value="1"/>
</dbReference>
<evidence type="ECO:0000256" key="15">
    <source>
        <dbReference type="ARBA" id="ARBA00023141"/>
    </source>
</evidence>
<evidence type="ECO:0000256" key="14">
    <source>
        <dbReference type="ARBA" id="ARBA00023027"/>
    </source>
</evidence>
<evidence type="ECO:0000256" key="7">
    <source>
        <dbReference type="ARBA" id="ARBA00013031"/>
    </source>
</evidence>
<dbReference type="PANTHER" id="PTHR43622">
    <property type="entry name" value="3-DEHYDROQUINATE SYNTHASE"/>
    <property type="match status" value="1"/>
</dbReference>
<keyword evidence="11 18" id="KW-0479">Metal-binding</keyword>
<dbReference type="Gene3D" id="3.40.50.1970">
    <property type="match status" value="1"/>
</dbReference>
<keyword evidence="13 18" id="KW-0862">Zinc</keyword>
<evidence type="ECO:0000256" key="13">
    <source>
        <dbReference type="ARBA" id="ARBA00022833"/>
    </source>
</evidence>
<organism evidence="21 22">
    <name type="scientific">Candidatus Blochmannia vicinus</name>
    <name type="common">nom. nud.</name>
    <dbReference type="NCBI Taxonomy" id="251540"/>
    <lineage>
        <taxon>Bacteria</taxon>
        <taxon>Pseudomonadati</taxon>
        <taxon>Pseudomonadota</taxon>
        <taxon>Gammaproteobacteria</taxon>
        <taxon>Enterobacterales</taxon>
        <taxon>Enterobacteriaceae</taxon>
        <taxon>ant endosymbionts</taxon>
        <taxon>Candidatus Blochmanniella</taxon>
    </lineage>
</organism>
<evidence type="ECO:0000256" key="11">
    <source>
        <dbReference type="ARBA" id="ARBA00022723"/>
    </source>
</evidence>
<accession>A0A9Q8TVV0</accession>
<comment type="pathway">
    <text evidence="5 18">Metabolic intermediate biosynthesis; chorismate biosynthesis; chorismate from D-erythrose 4-phosphate and phosphoenolpyruvate: step 2/7.</text>
</comment>
<dbReference type="GO" id="GO:0005737">
    <property type="term" value="C:cytoplasm"/>
    <property type="evidence" value="ECO:0007669"/>
    <property type="project" value="UniProtKB-SubCell"/>
</dbReference>
<comment type="cofactor">
    <cofactor evidence="18">
        <name>Co(2+)</name>
        <dbReference type="ChEBI" id="CHEBI:48828"/>
    </cofactor>
    <cofactor evidence="18">
        <name>Zn(2+)</name>
        <dbReference type="ChEBI" id="CHEBI:29105"/>
    </cofactor>
    <text evidence="18">Binds 1 divalent metal cation per subunit. Can use either Co(2+) or Zn(2+).</text>
</comment>
<evidence type="ECO:0000313" key="22">
    <source>
        <dbReference type="Proteomes" id="UP001056209"/>
    </source>
</evidence>
<dbReference type="InterPro" id="IPR030963">
    <property type="entry name" value="DHQ_synth_fam"/>
</dbReference>
<feature type="binding site" evidence="18">
    <location>
        <begin position="71"/>
        <end position="76"/>
    </location>
    <ligand>
        <name>NAD(+)</name>
        <dbReference type="ChEBI" id="CHEBI:57540"/>
    </ligand>
</feature>
<gene>
    <name evidence="18 21" type="primary">aroB</name>
    <name evidence="21" type="ORF">M9393_00315</name>
</gene>
<evidence type="ECO:0000256" key="10">
    <source>
        <dbReference type="ARBA" id="ARBA00022605"/>
    </source>
</evidence>
<dbReference type="SUPFAM" id="SSF56796">
    <property type="entry name" value="Dehydroquinate synthase-like"/>
    <property type="match status" value="1"/>
</dbReference>
<evidence type="ECO:0000259" key="19">
    <source>
        <dbReference type="Pfam" id="PF01761"/>
    </source>
</evidence>
<evidence type="ECO:0000256" key="3">
    <source>
        <dbReference type="ARBA" id="ARBA00003485"/>
    </source>
</evidence>
<proteinExistence type="inferred from homology"/>
<keyword evidence="10 18" id="KW-0028">Amino-acid biosynthesis</keyword>
<feature type="binding site" evidence="18">
    <location>
        <position position="184"/>
    </location>
    <ligand>
        <name>Zn(2+)</name>
        <dbReference type="ChEBI" id="CHEBI:29105"/>
    </ligand>
</feature>
<evidence type="ECO:0000256" key="8">
    <source>
        <dbReference type="ARBA" id="ARBA00017684"/>
    </source>
</evidence>
<dbReference type="RefSeq" id="WP_250248640.1">
    <property type="nucleotide sequence ID" value="NZ_CP097753.1"/>
</dbReference>
<feature type="domain" description="3-dehydroquinate synthase C-terminal" evidence="20">
    <location>
        <begin position="181"/>
        <end position="325"/>
    </location>
</feature>
<dbReference type="AlphaFoldDB" id="A0A9Q8TVV0"/>
<keyword evidence="14 18" id="KW-0520">NAD</keyword>
<comment type="caution">
    <text evidence="18">Lacks conserved residue(s) required for the propagation of feature annotation.</text>
</comment>
<comment type="subcellular location">
    <subcellularLocation>
        <location evidence="4 18">Cytoplasm</location>
    </subcellularLocation>
</comment>
<feature type="binding site" evidence="18">
    <location>
        <position position="247"/>
    </location>
    <ligand>
        <name>Zn(2+)</name>
        <dbReference type="ChEBI" id="CHEBI:29105"/>
    </ligand>
</feature>
<evidence type="ECO:0000256" key="1">
    <source>
        <dbReference type="ARBA" id="ARBA00001393"/>
    </source>
</evidence>
<dbReference type="GO" id="GO:0009423">
    <property type="term" value="P:chorismate biosynthetic process"/>
    <property type="evidence" value="ECO:0007669"/>
    <property type="project" value="UniProtKB-UniRule"/>
</dbReference>
<feature type="binding site" evidence="18">
    <location>
        <position position="142"/>
    </location>
    <ligand>
        <name>NAD(+)</name>
        <dbReference type="ChEBI" id="CHEBI:57540"/>
    </ligand>
</feature>
<evidence type="ECO:0000256" key="17">
    <source>
        <dbReference type="ARBA" id="ARBA00023285"/>
    </source>
</evidence>
<name>A0A9Q8TVV0_9ENTR</name>
<comment type="function">
    <text evidence="3 18">Catalyzes the conversion of 3-deoxy-D-arabino-heptulosonate 7-phosphate (DAHP) to dehydroquinate (DHQ).</text>
</comment>
<evidence type="ECO:0000256" key="5">
    <source>
        <dbReference type="ARBA" id="ARBA00004661"/>
    </source>
</evidence>
<sequence>MEKIIIKLHKRSYPVVISDKLFNHFSSLWSLHAGDKVVLITNDRVAPIYLNILCNLLTHAGIVTDQLILPDGEQNKTLITLNKIFTKLLTQNYDRSTILIALGGGVIGDITGFAAATYQRGIRFIQVPTTLLAQVDASIGGKTGVNHVLGKNMIGAFHQPNAVIINLDVLSTLTVKEFSSGLAEIIKYAVALDSDFFNWLESNLENLLILNISSLMYCIRRCCELKASIVSIDEYDQGIRSSLNLGHTYGHAIESYLNYKKWSHGEAVAAGIMIATNTALRLKQLNYSAAERIKQLLIRAGLPIHGPKGMTPNNYLRYMTRDKKSISGQLNLVLPVSIGCVKTISNVNHKLVSLSIEDTYN</sequence>
<dbReference type="PANTHER" id="PTHR43622:SF7">
    <property type="entry name" value="3-DEHYDROQUINATE SYNTHASE, CHLOROPLASTIC"/>
    <property type="match status" value="1"/>
</dbReference>
<dbReference type="EC" id="4.2.3.4" evidence="7 18"/>
<evidence type="ECO:0000256" key="6">
    <source>
        <dbReference type="ARBA" id="ARBA00005412"/>
    </source>
</evidence>
<dbReference type="PIRSF" id="PIRSF001455">
    <property type="entry name" value="DHQ_synth"/>
    <property type="match status" value="1"/>
</dbReference>
<dbReference type="InterPro" id="IPR030960">
    <property type="entry name" value="DHQS/DOIS_N"/>
</dbReference>
<keyword evidence="9 18" id="KW-0963">Cytoplasm</keyword>
<dbReference type="GO" id="GO:0008652">
    <property type="term" value="P:amino acid biosynthetic process"/>
    <property type="evidence" value="ECO:0007669"/>
    <property type="project" value="UniProtKB-KW"/>
</dbReference>
<evidence type="ECO:0000256" key="16">
    <source>
        <dbReference type="ARBA" id="ARBA00023239"/>
    </source>
</evidence>
<dbReference type="GO" id="GO:0003856">
    <property type="term" value="F:3-dehydroquinate synthase activity"/>
    <property type="evidence" value="ECO:0007669"/>
    <property type="project" value="UniProtKB-UniRule"/>
</dbReference>
<evidence type="ECO:0000256" key="4">
    <source>
        <dbReference type="ARBA" id="ARBA00004496"/>
    </source>
</evidence>
<dbReference type="InterPro" id="IPR016037">
    <property type="entry name" value="DHQ_synth_AroB"/>
</dbReference>
<dbReference type="InterPro" id="IPR050071">
    <property type="entry name" value="Dehydroquinate_synthase"/>
</dbReference>
<reference evidence="21" key="1">
    <citation type="submission" date="2022-05" db="EMBL/GenBank/DDBJ databases">
        <title>Impact of host demography and evolutionary history on endosymbiont molecular evolution: a test in carpenter ants (Genus Camponotus) and their Blochmannia endosymbionts.</title>
        <authorList>
            <person name="Manthey J.D."/>
            <person name="Giron J.C."/>
            <person name="Hruska J.P."/>
        </authorList>
    </citation>
    <scope>NUCLEOTIDE SEQUENCE</scope>
    <source>
        <strain evidence="21">C-039</strain>
    </source>
</reference>
<evidence type="ECO:0000259" key="20">
    <source>
        <dbReference type="Pfam" id="PF24621"/>
    </source>
</evidence>
<dbReference type="FunFam" id="3.40.50.1970:FF:000001">
    <property type="entry name" value="3-dehydroquinate synthase"/>
    <property type="match status" value="1"/>
</dbReference>